<organism evidence="2 3">
    <name type="scientific">Aspergillus coremiiformis</name>
    <dbReference type="NCBI Taxonomy" id="138285"/>
    <lineage>
        <taxon>Eukaryota</taxon>
        <taxon>Fungi</taxon>
        <taxon>Dikarya</taxon>
        <taxon>Ascomycota</taxon>
        <taxon>Pezizomycotina</taxon>
        <taxon>Eurotiomycetes</taxon>
        <taxon>Eurotiomycetidae</taxon>
        <taxon>Eurotiales</taxon>
        <taxon>Aspergillaceae</taxon>
        <taxon>Aspergillus</taxon>
        <taxon>Aspergillus subgen. Circumdati</taxon>
    </lineage>
</organism>
<evidence type="ECO:0000256" key="1">
    <source>
        <dbReference type="SAM" id="MobiDB-lite"/>
    </source>
</evidence>
<feature type="region of interest" description="Disordered" evidence="1">
    <location>
        <begin position="41"/>
        <end position="64"/>
    </location>
</feature>
<proteinExistence type="predicted"/>
<name>A0A5N6YYE4_9EURO</name>
<dbReference type="Proteomes" id="UP000327118">
    <property type="component" value="Unassembled WGS sequence"/>
</dbReference>
<protein>
    <submittedName>
        <fullName evidence="2">Uncharacterized protein</fullName>
    </submittedName>
</protein>
<gene>
    <name evidence="2" type="ORF">BDV28DRAFT_139077</name>
</gene>
<evidence type="ECO:0000313" key="3">
    <source>
        <dbReference type="Proteomes" id="UP000327118"/>
    </source>
</evidence>
<reference evidence="3" key="1">
    <citation type="submission" date="2019-04" db="EMBL/GenBank/DDBJ databases">
        <title>Friends and foes A comparative genomics studyof 23 Aspergillus species from section Flavi.</title>
        <authorList>
            <consortium name="DOE Joint Genome Institute"/>
            <person name="Kjaerbolling I."/>
            <person name="Vesth T."/>
            <person name="Frisvad J.C."/>
            <person name="Nybo J.L."/>
            <person name="Theobald S."/>
            <person name="Kildgaard S."/>
            <person name="Isbrandt T."/>
            <person name="Kuo A."/>
            <person name="Sato A."/>
            <person name="Lyhne E.K."/>
            <person name="Kogle M.E."/>
            <person name="Wiebenga A."/>
            <person name="Kun R.S."/>
            <person name="Lubbers R.J."/>
            <person name="Makela M.R."/>
            <person name="Barry K."/>
            <person name="Chovatia M."/>
            <person name="Clum A."/>
            <person name="Daum C."/>
            <person name="Haridas S."/>
            <person name="He G."/>
            <person name="LaButti K."/>
            <person name="Lipzen A."/>
            <person name="Mondo S."/>
            <person name="Riley R."/>
            <person name="Salamov A."/>
            <person name="Simmons B.A."/>
            <person name="Magnuson J.K."/>
            <person name="Henrissat B."/>
            <person name="Mortensen U.H."/>
            <person name="Larsen T.O."/>
            <person name="Devries R.P."/>
            <person name="Grigoriev I.V."/>
            <person name="Machida M."/>
            <person name="Baker S.E."/>
            <person name="Andersen M.R."/>
        </authorList>
    </citation>
    <scope>NUCLEOTIDE SEQUENCE [LARGE SCALE GENOMIC DNA]</scope>
    <source>
        <strain evidence="3">CBS 553.77</strain>
    </source>
</reference>
<accession>A0A5N6YYE4</accession>
<sequence>MYKNFIRNVAAIRNSISPSVCPRRPRHDYTSHLASRQLPQHARKLLPNPTGATKHTGGGSTPRW</sequence>
<dbReference type="AlphaFoldDB" id="A0A5N6YYE4"/>
<dbReference type="EMBL" id="ML739223">
    <property type="protein sequence ID" value="KAE8350461.1"/>
    <property type="molecule type" value="Genomic_DNA"/>
</dbReference>
<keyword evidence="3" id="KW-1185">Reference proteome</keyword>
<evidence type="ECO:0000313" key="2">
    <source>
        <dbReference type="EMBL" id="KAE8350461.1"/>
    </source>
</evidence>